<dbReference type="InterPro" id="IPR041698">
    <property type="entry name" value="Methyltransf_25"/>
</dbReference>
<gene>
    <name evidence="3" type="ORF">DDQ41_16845</name>
</gene>
<organism evidence="3 4">
    <name type="scientific">Streptomyces spongiicola</name>
    <dbReference type="NCBI Taxonomy" id="1690221"/>
    <lineage>
        <taxon>Bacteria</taxon>
        <taxon>Bacillati</taxon>
        <taxon>Actinomycetota</taxon>
        <taxon>Actinomycetes</taxon>
        <taxon>Kitasatosporales</taxon>
        <taxon>Streptomycetaceae</taxon>
        <taxon>Streptomyces</taxon>
    </lineage>
</organism>
<dbReference type="Proteomes" id="UP000245051">
    <property type="component" value="Chromosome"/>
</dbReference>
<dbReference type="GO" id="GO:0008168">
    <property type="term" value="F:methyltransferase activity"/>
    <property type="evidence" value="ECO:0007669"/>
    <property type="project" value="UniProtKB-KW"/>
</dbReference>
<keyword evidence="4" id="KW-1185">Reference proteome</keyword>
<dbReference type="Pfam" id="PF13649">
    <property type="entry name" value="Methyltransf_25"/>
    <property type="match status" value="1"/>
</dbReference>
<sequence>MGDDLPEPGQGAGTAPAQSPGGRVSTTDVTRFAPEWLALREAADAAARAPELLEPLRLHLPGAATAERHGRAAPLVIRDLGCGTGSMGRWLAPRLGGRQHWILHDHDPRLLELAAARLPRTAADGSPVTVATERGDVARLTAERLMGTSLVTASALLDLLTREELDGLVAACAGAGCPALLALSVVGRVDLAPADPMDDEITDAFNAHQRREEHGRRLLGPDAVAAASVAFARRGMTVRVQTSPWRLGAWAGKSAGCAEGPGAAGGDGVAPDGRLSRRLTAEWLRGWVGAAREQRPDLATRSGAYLRRRLEACEAGELRVVVHHSDVLALPRGAGGTP</sequence>
<evidence type="ECO:0000313" key="4">
    <source>
        <dbReference type="Proteomes" id="UP000245051"/>
    </source>
</evidence>
<dbReference type="Gene3D" id="3.40.50.150">
    <property type="entry name" value="Vaccinia Virus protein VP39"/>
    <property type="match status" value="1"/>
</dbReference>
<evidence type="ECO:0000259" key="2">
    <source>
        <dbReference type="Pfam" id="PF13649"/>
    </source>
</evidence>
<feature type="region of interest" description="Disordered" evidence="1">
    <location>
        <begin position="1"/>
        <end position="26"/>
    </location>
</feature>
<keyword evidence="3" id="KW-0489">Methyltransferase</keyword>
<dbReference type="SUPFAM" id="SSF53335">
    <property type="entry name" value="S-adenosyl-L-methionine-dependent methyltransferases"/>
    <property type="match status" value="1"/>
</dbReference>
<evidence type="ECO:0000313" key="3">
    <source>
        <dbReference type="EMBL" id="AWK10292.1"/>
    </source>
</evidence>
<protein>
    <submittedName>
        <fullName evidence="3">SAM-dependent methyltransferase</fullName>
    </submittedName>
</protein>
<accession>A0ABM6V8C1</accession>
<keyword evidence="3" id="KW-0808">Transferase</keyword>
<dbReference type="EMBL" id="CP029254">
    <property type="protein sequence ID" value="AWK10292.1"/>
    <property type="molecule type" value="Genomic_DNA"/>
</dbReference>
<name>A0ABM6V8C1_9ACTN</name>
<feature type="domain" description="Methyltransferase" evidence="2">
    <location>
        <begin position="79"/>
        <end position="173"/>
    </location>
</feature>
<evidence type="ECO:0000256" key="1">
    <source>
        <dbReference type="SAM" id="MobiDB-lite"/>
    </source>
</evidence>
<reference evidence="3 4" key="1">
    <citation type="submission" date="2018-05" db="EMBL/GenBank/DDBJ databases">
        <title>Complete genome sequence of the Type Strain of Streptomyces spongiicola HNM0071, the producer of staurosporine.</title>
        <authorList>
            <person name="Zhou S."/>
            <person name="Huang X."/>
        </authorList>
    </citation>
    <scope>NUCLEOTIDE SEQUENCE [LARGE SCALE GENOMIC DNA]</scope>
    <source>
        <strain evidence="3 4">HNM0071</strain>
    </source>
</reference>
<dbReference type="InterPro" id="IPR029063">
    <property type="entry name" value="SAM-dependent_MTases_sf"/>
</dbReference>
<dbReference type="GO" id="GO:0032259">
    <property type="term" value="P:methylation"/>
    <property type="evidence" value="ECO:0007669"/>
    <property type="project" value="UniProtKB-KW"/>
</dbReference>
<proteinExistence type="predicted"/>